<evidence type="ECO:0000313" key="2">
    <source>
        <dbReference type="Proteomes" id="UP000299084"/>
    </source>
</evidence>
<name>A0A5N4E158_CAMDR</name>
<proteinExistence type="predicted"/>
<dbReference type="AlphaFoldDB" id="A0A5N4E158"/>
<dbReference type="Proteomes" id="UP000299084">
    <property type="component" value="Unassembled WGS sequence"/>
</dbReference>
<reference evidence="1 2" key="1">
    <citation type="journal article" date="2019" name="Mol. Ecol. Resour.">
        <title>Improving Illumina assemblies with Hi-C and long reads: an example with the North African dromedary.</title>
        <authorList>
            <person name="Elbers J.P."/>
            <person name="Rogers M.F."/>
            <person name="Perelman P.L."/>
            <person name="Proskuryakova A.A."/>
            <person name="Serdyukova N.A."/>
            <person name="Johnson W.E."/>
            <person name="Horin P."/>
            <person name="Corander J."/>
            <person name="Murphy D."/>
            <person name="Burger P.A."/>
        </authorList>
    </citation>
    <scope>NUCLEOTIDE SEQUENCE [LARGE SCALE GENOMIC DNA]</scope>
    <source>
        <strain evidence="1">Drom800</strain>
        <tissue evidence="1">Blood</tissue>
    </source>
</reference>
<organism evidence="1 2">
    <name type="scientific">Camelus dromedarius</name>
    <name type="common">Dromedary</name>
    <name type="synonym">Arabian camel</name>
    <dbReference type="NCBI Taxonomy" id="9838"/>
    <lineage>
        <taxon>Eukaryota</taxon>
        <taxon>Metazoa</taxon>
        <taxon>Chordata</taxon>
        <taxon>Craniata</taxon>
        <taxon>Vertebrata</taxon>
        <taxon>Euteleostomi</taxon>
        <taxon>Mammalia</taxon>
        <taxon>Eutheria</taxon>
        <taxon>Laurasiatheria</taxon>
        <taxon>Artiodactyla</taxon>
        <taxon>Tylopoda</taxon>
        <taxon>Camelidae</taxon>
        <taxon>Camelus</taxon>
    </lineage>
</organism>
<dbReference type="EMBL" id="JWIN03000007">
    <property type="protein sequence ID" value="KAB1276756.1"/>
    <property type="molecule type" value="Genomic_DNA"/>
</dbReference>
<comment type="caution">
    <text evidence="1">The sequence shown here is derived from an EMBL/GenBank/DDBJ whole genome shotgun (WGS) entry which is preliminary data.</text>
</comment>
<gene>
    <name evidence="1" type="ORF">Cadr_000007676</name>
</gene>
<accession>A0A5N4E158</accession>
<keyword evidence="2" id="KW-1185">Reference proteome</keyword>
<protein>
    <submittedName>
        <fullName evidence="1">Uncharacterized protein</fullName>
    </submittedName>
</protein>
<evidence type="ECO:0000313" key="1">
    <source>
        <dbReference type="EMBL" id="KAB1276756.1"/>
    </source>
</evidence>
<sequence>MSKKASPQQGSRMEPQVQGDIAVQFLLKTASSYGERHPFPRGQHTVIPNKGQYEAKCPSATGLHMPVHDFGSP</sequence>